<gene>
    <name evidence="1" type="ORF">AUMI_112450</name>
</gene>
<dbReference type="EMBL" id="AP017457">
    <property type="protein sequence ID" value="BAU99787.1"/>
    <property type="molecule type" value="Genomic_DNA"/>
</dbReference>
<dbReference type="KEGG" id="amin:AUMI_112450"/>
<reference evidence="1 2" key="1">
    <citation type="journal article" date="2016" name="Genome Announc.">
        <title>Complete Genome Sequence of Aurantimicrobium minutum Type Strain KNCT, a Planktonic Ultramicrobacterium Isolated from River Water.</title>
        <authorList>
            <person name="Nakai R."/>
            <person name="Fujisawa T."/>
            <person name="Nakamura Y."/>
            <person name="Nishide H."/>
            <person name="Uchiyama I."/>
            <person name="Baba T."/>
            <person name="Toyoda A."/>
            <person name="Fujiyama A."/>
            <person name="Naganuma T."/>
            <person name="Niki H."/>
        </authorList>
    </citation>
    <scope>NUCLEOTIDE SEQUENCE [LARGE SCALE GENOMIC DNA]</scope>
    <source>
        <strain evidence="1 2">KNC</strain>
    </source>
</reference>
<protein>
    <submittedName>
        <fullName evidence="1">NB-ARC domain-containing protein</fullName>
    </submittedName>
</protein>
<dbReference type="Proteomes" id="UP000243847">
    <property type="component" value="Chromosome sequence1"/>
</dbReference>
<dbReference type="AlphaFoldDB" id="A0A173LY48"/>
<sequence length="63" mass="6781">MSILISTVYGPELANVSDPIGKLNPNLSPTFLAVPPEVQIIWLAVVLLHVPVMPLPTALPDHM</sequence>
<organism evidence="1 2">
    <name type="scientific">Aurantimicrobium minutum</name>
    <dbReference type="NCBI Taxonomy" id="708131"/>
    <lineage>
        <taxon>Bacteria</taxon>
        <taxon>Bacillati</taxon>
        <taxon>Actinomycetota</taxon>
        <taxon>Actinomycetes</taxon>
        <taxon>Micrococcales</taxon>
        <taxon>Microbacteriaceae</taxon>
        <taxon>Aurantimicrobium</taxon>
    </lineage>
</organism>
<evidence type="ECO:0000313" key="2">
    <source>
        <dbReference type="Proteomes" id="UP000243847"/>
    </source>
</evidence>
<accession>A0A173LY48</accession>
<name>A0A173LY48_9MICO</name>
<evidence type="ECO:0000313" key="1">
    <source>
        <dbReference type="EMBL" id="BAU99787.1"/>
    </source>
</evidence>
<proteinExistence type="predicted"/>